<organism evidence="1 2">
    <name type="scientific">Phrynocephalus forsythii</name>
    <dbReference type="NCBI Taxonomy" id="171643"/>
    <lineage>
        <taxon>Eukaryota</taxon>
        <taxon>Metazoa</taxon>
        <taxon>Chordata</taxon>
        <taxon>Craniata</taxon>
        <taxon>Vertebrata</taxon>
        <taxon>Euteleostomi</taxon>
        <taxon>Lepidosauria</taxon>
        <taxon>Squamata</taxon>
        <taxon>Bifurcata</taxon>
        <taxon>Unidentata</taxon>
        <taxon>Episquamata</taxon>
        <taxon>Toxicofera</taxon>
        <taxon>Iguania</taxon>
        <taxon>Acrodonta</taxon>
        <taxon>Agamidae</taxon>
        <taxon>Agaminae</taxon>
        <taxon>Phrynocephalus</taxon>
    </lineage>
</organism>
<proteinExistence type="predicted"/>
<name>A0A9Q0XT61_9SAUR</name>
<dbReference type="AlphaFoldDB" id="A0A9Q0XT61"/>
<dbReference type="Proteomes" id="UP001142489">
    <property type="component" value="Unassembled WGS sequence"/>
</dbReference>
<evidence type="ECO:0000313" key="1">
    <source>
        <dbReference type="EMBL" id="KAJ7324605.1"/>
    </source>
</evidence>
<comment type="caution">
    <text evidence="1">The sequence shown here is derived from an EMBL/GenBank/DDBJ whole genome shotgun (WGS) entry which is preliminary data.</text>
</comment>
<keyword evidence="2" id="KW-1185">Reference proteome</keyword>
<dbReference type="EMBL" id="JAPFRF010000008">
    <property type="protein sequence ID" value="KAJ7324605.1"/>
    <property type="molecule type" value="Genomic_DNA"/>
</dbReference>
<evidence type="ECO:0000313" key="2">
    <source>
        <dbReference type="Proteomes" id="UP001142489"/>
    </source>
</evidence>
<sequence length="85" mass="9677">EVAHYLKAQILKQDLRADHISVCSSKRAPWFAKLPIQSPYPQYLSKVAKPKWRNALTSLGCLFLVTAVVEGHYQLIPLEERICPC</sequence>
<feature type="non-terminal residue" evidence="1">
    <location>
        <position position="85"/>
    </location>
</feature>
<accession>A0A9Q0XT61</accession>
<feature type="non-terminal residue" evidence="1">
    <location>
        <position position="1"/>
    </location>
</feature>
<protein>
    <submittedName>
        <fullName evidence="1">Uncharacterized protein</fullName>
    </submittedName>
</protein>
<gene>
    <name evidence="1" type="ORF">JRQ81_017625</name>
</gene>
<reference evidence="1" key="1">
    <citation type="journal article" date="2023" name="DNA Res.">
        <title>Chromosome-level genome assembly of Phrynocephalus forsythii using third-generation DNA sequencing and Hi-C analysis.</title>
        <authorList>
            <person name="Qi Y."/>
            <person name="Zhao W."/>
            <person name="Zhao Y."/>
            <person name="Niu C."/>
            <person name="Cao S."/>
            <person name="Zhang Y."/>
        </authorList>
    </citation>
    <scope>NUCLEOTIDE SEQUENCE</scope>
    <source>
        <tissue evidence="1">Muscle</tissue>
    </source>
</reference>